<feature type="transmembrane region" description="Helical" evidence="7">
    <location>
        <begin position="12"/>
        <end position="35"/>
    </location>
</feature>
<reference evidence="9" key="1">
    <citation type="submission" date="2025-08" db="UniProtKB">
        <authorList>
            <consortium name="RefSeq"/>
        </authorList>
    </citation>
    <scope>IDENTIFICATION</scope>
    <source>
        <tissue evidence="9">Whole Larva</tissue>
    </source>
</reference>
<proteinExistence type="inferred from homology"/>
<evidence type="ECO:0000256" key="4">
    <source>
        <dbReference type="ARBA" id="ARBA00022856"/>
    </source>
</evidence>
<comment type="similarity">
    <text evidence="2">Belongs to the major facilitator superfamily. Proton-dependent oligopeptide transporter (POT/PTR) (TC 2.A.17) family.</text>
</comment>
<keyword evidence="4" id="KW-0571">Peptide transport</keyword>
<comment type="subcellular location">
    <subcellularLocation>
        <location evidence="1">Membrane</location>
        <topology evidence="1">Multi-pass membrane protein</topology>
    </subcellularLocation>
</comment>
<sequence length="131" mass="15141">MSPPNDVNIMWLIPQYFLISVAEIMFGIAGLEFSFTQAPKSMKTVTIAAWYLSVAFGNFMVILITQLNIFQSQAYEFFLFAILIVGDMMIFMQMASRYNYVELEADSSVFILNTERTPLMRAFTNDEYDYD</sequence>
<dbReference type="RefSeq" id="XP_017780832.1">
    <property type="nucleotide sequence ID" value="XM_017925343.1"/>
</dbReference>
<dbReference type="Pfam" id="PF00854">
    <property type="entry name" value="PTR2"/>
    <property type="match status" value="1"/>
</dbReference>
<dbReference type="GeneID" id="108565749"/>
<evidence type="ECO:0000256" key="5">
    <source>
        <dbReference type="ARBA" id="ARBA00022989"/>
    </source>
</evidence>
<name>A0ABM1N1Y2_NICVS</name>
<evidence type="ECO:0000256" key="3">
    <source>
        <dbReference type="ARBA" id="ARBA00022692"/>
    </source>
</evidence>
<evidence type="ECO:0000313" key="8">
    <source>
        <dbReference type="Proteomes" id="UP000695000"/>
    </source>
</evidence>
<feature type="transmembrane region" description="Helical" evidence="7">
    <location>
        <begin position="47"/>
        <end position="69"/>
    </location>
</feature>
<evidence type="ECO:0000256" key="7">
    <source>
        <dbReference type="SAM" id="Phobius"/>
    </source>
</evidence>
<dbReference type="InterPro" id="IPR036259">
    <property type="entry name" value="MFS_trans_sf"/>
</dbReference>
<dbReference type="Proteomes" id="UP000695000">
    <property type="component" value="Unplaced"/>
</dbReference>
<keyword evidence="4" id="KW-0813">Transport</keyword>
<evidence type="ECO:0000256" key="1">
    <source>
        <dbReference type="ARBA" id="ARBA00004141"/>
    </source>
</evidence>
<organism evidence="8 9">
    <name type="scientific">Nicrophorus vespilloides</name>
    <name type="common">Boreal carrion beetle</name>
    <dbReference type="NCBI Taxonomy" id="110193"/>
    <lineage>
        <taxon>Eukaryota</taxon>
        <taxon>Metazoa</taxon>
        <taxon>Ecdysozoa</taxon>
        <taxon>Arthropoda</taxon>
        <taxon>Hexapoda</taxon>
        <taxon>Insecta</taxon>
        <taxon>Pterygota</taxon>
        <taxon>Neoptera</taxon>
        <taxon>Endopterygota</taxon>
        <taxon>Coleoptera</taxon>
        <taxon>Polyphaga</taxon>
        <taxon>Staphyliniformia</taxon>
        <taxon>Silphidae</taxon>
        <taxon>Nicrophorinae</taxon>
        <taxon>Nicrophorus</taxon>
    </lineage>
</organism>
<evidence type="ECO:0000256" key="6">
    <source>
        <dbReference type="ARBA" id="ARBA00023136"/>
    </source>
</evidence>
<dbReference type="Gene3D" id="1.20.1250.20">
    <property type="entry name" value="MFS general substrate transporter like domains"/>
    <property type="match status" value="1"/>
</dbReference>
<keyword evidence="3 7" id="KW-0812">Transmembrane</keyword>
<dbReference type="InterPro" id="IPR000109">
    <property type="entry name" value="POT_fam"/>
</dbReference>
<keyword evidence="6 7" id="KW-0472">Membrane</keyword>
<feature type="transmembrane region" description="Helical" evidence="7">
    <location>
        <begin position="75"/>
        <end position="92"/>
    </location>
</feature>
<accession>A0ABM1N1Y2</accession>
<evidence type="ECO:0000256" key="2">
    <source>
        <dbReference type="ARBA" id="ARBA00005982"/>
    </source>
</evidence>
<protein>
    <submittedName>
        <fullName evidence="9">Peptide transporter family 1-like</fullName>
    </submittedName>
</protein>
<keyword evidence="8" id="KW-1185">Reference proteome</keyword>
<gene>
    <name evidence="9" type="primary">LOC108565749</name>
</gene>
<keyword evidence="4" id="KW-0653">Protein transport</keyword>
<keyword evidence="5 7" id="KW-1133">Transmembrane helix</keyword>
<evidence type="ECO:0000313" key="9">
    <source>
        <dbReference type="RefSeq" id="XP_017780832.1"/>
    </source>
</evidence>
<dbReference type="PANTHER" id="PTHR11654">
    <property type="entry name" value="OLIGOPEPTIDE TRANSPORTER-RELATED"/>
    <property type="match status" value="1"/>
</dbReference>